<feature type="transmembrane region" description="Helical" evidence="1">
    <location>
        <begin position="111"/>
        <end position="135"/>
    </location>
</feature>
<organism evidence="2 3">
    <name type="scientific">Amycolatopsis plumensis</name>
    <dbReference type="NCBI Taxonomy" id="236508"/>
    <lineage>
        <taxon>Bacteria</taxon>
        <taxon>Bacillati</taxon>
        <taxon>Actinomycetota</taxon>
        <taxon>Actinomycetes</taxon>
        <taxon>Pseudonocardiales</taxon>
        <taxon>Pseudonocardiaceae</taxon>
        <taxon>Amycolatopsis</taxon>
    </lineage>
</organism>
<feature type="transmembrane region" description="Helical" evidence="1">
    <location>
        <begin position="29"/>
        <end position="50"/>
    </location>
</feature>
<accession>A0ABV5UHY4</accession>
<dbReference type="Proteomes" id="UP001589535">
    <property type="component" value="Unassembled WGS sequence"/>
</dbReference>
<sequence>MPSGIWRLFLAGGADLGLRPYDVIDGWEAFSTAGLSVVCEGLALLTLGLVRPWGERVTSWLPLIGGRWVAPRAAVLPAAFGAVALAAIWTYTFRDFPDVEGTTFASTGWQVLLIACYLPLSLWAPLLAVVTWAYYRRRCRN</sequence>
<keyword evidence="3" id="KW-1185">Reference proteome</keyword>
<feature type="transmembrane region" description="Helical" evidence="1">
    <location>
        <begin position="70"/>
        <end position="91"/>
    </location>
</feature>
<keyword evidence="1" id="KW-1133">Transmembrane helix</keyword>
<keyword evidence="1" id="KW-0812">Transmembrane</keyword>
<evidence type="ECO:0000313" key="2">
    <source>
        <dbReference type="EMBL" id="MFB9691025.1"/>
    </source>
</evidence>
<dbReference type="RefSeq" id="WP_378207365.1">
    <property type="nucleotide sequence ID" value="NZ_JBHMBK010000068.1"/>
</dbReference>
<protein>
    <submittedName>
        <fullName evidence="2">Uncharacterized protein</fullName>
    </submittedName>
</protein>
<comment type="caution">
    <text evidence="2">The sequence shown here is derived from an EMBL/GenBank/DDBJ whole genome shotgun (WGS) entry which is preliminary data.</text>
</comment>
<proteinExistence type="predicted"/>
<evidence type="ECO:0000256" key="1">
    <source>
        <dbReference type="SAM" id="Phobius"/>
    </source>
</evidence>
<gene>
    <name evidence="2" type="ORF">ACFFTO_43215</name>
</gene>
<dbReference type="EMBL" id="JBHMBK010000068">
    <property type="protein sequence ID" value="MFB9691025.1"/>
    <property type="molecule type" value="Genomic_DNA"/>
</dbReference>
<keyword evidence="1" id="KW-0472">Membrane</keyword>
<name>A0ABV5UHY4_9PSEU</name>
<evidence type="ECO:0000313" key="3">
    <source>
        <dbReference type="Proteomes" id="UP001589535"/>
    </source>
</evidence>
<reference evidence="2 3" key="1">
    <citation type="submission" date="2024-09" db="EMBL/GenBank/DDBJ databases">
        <authorList>
            <person name="Sun Q."/>
            <person name="Mori K."/>
        </authorList>
    </citation>
    <scope>NUCLEOTIDE SEQUENCE [LARGE SCALE GENOMIC DNA]</scope>
    <source>
        <strain evidence="2 3">JCM 13852</strain>
    </source>
</reference>